<dbReference type="PRINTS" id="PR01083">
    <property type="entry name" value="LYMPHSPCIFIC"/>
</dbReference>
<dbReference type="PANTHER" id="PTHR18949:SF1">
    <property type="entry name" value="LYMPHOCYTE-SPECIFIC PROTEIN 1"/>
    <property type="match status" value="1"/>
</dbReference>
<accession>A0A096MAP5</accession>
<feature type="region of interest" description="Disordered" evidence="1">
    <location>
        <begin position="1"/>
        <end position="97"/>
    </location>
</feature>
<dbReference type="EMBL" id="AYCK01007539">
    <property type="status" value="NOT_ANNOTATED_CDS"/>
    <property type="molecule type" value="Genomic_DNA"/>
</dbReference>
<proteinExistence type="predicted"/>
<feature type="compositionally biased region" description="Basic and acidic residues" evidence="1">
    <location>
        <begin position="67"/>
        <end position="79"/>
    </location>
</feature>
<evidence type="ECO:0000256" key="1">
    <source>
        <dbReference type="SAM" id="MobiDB-lite"/>
    </source>
</evidence>
<dbReference type="GeneTree" id="ENSGT00940000153901"/>
<reference evidence="2" key="3">
    <citation type="submission" date="2025-09" db="UniProtKB">
        <authorList>
            <consortium name="Ensembl"/>
        </authorList>
    </citation>
    <scope>IDENTIFICATION</scope>
</reference>
<name>A0A096MAP5_POEFO</name>
<dbReference type="GO" id="GO:0003779">
    <property type="term" value="F:actin binding"/>
    <property type="evidence" value="ECO:0007669"/>
    <property type="project" value="InterPro"/>
</dbReference>
<dbReference type="Proteomes" id="UP000028760">
    <property type="component" value="Unassembled WGS sequence"/>
</dbReference>
<feature type="compositionally biased region" description="Acidic residues" evidence="1">
    <location>
        <begin position="56"/>
        <end position="66"/>
    </location>
</feature>
<dbReference type="InterPro" id="IPR006018">
    <property type="entry name" value="Caldesmon_LSP"/>
</dbReference>
<reference evidence="2" key="2">
    <citation type="submission" date="2025-08" db="UniProtKB">
        <authorList>
            <consortium name="Ensembl"/>
        </authorList>
    </citation>
    <scope>IDENTIFICATION</scope>
</reference>
<keyword evidence="3" id="KW-1185">Reference proteome</keyword>
<dbReference type="EMBL" id="AYCK01007542">
    <property type="status" value="NOT_ANNOTATED_CDS"/>
    <property type="molecule type" value="Genomic_DNA"/>
</dbReference>
<dbReference type="Ensembl" id="ENSPFOT00000028255.1">
    <property type="protein sequence ID" value="ENSPFOP00000028486.1"/>
    <property type="gene ID" value="ENSPFOG00000009947.2"/>
</dbReference>
<dbReference type="AlphaFoldDB" id="A0A096MAP5"/>
<reference evidence="3" key="1">
    <citation type="submission" date="2013-10" db="EMBL/GenBank/DDBJ databases">
        <authorList>
            <person name="Schartl M."/>
            <person name="Warren W."/>
        </authorList>
    </citation>
    <scope>NUCLEOTIDE SEQUENCE [LARGE SCALE GENOMIC DNA]</scope>
    <source>
        <strain evidence="3">female</strain>
    </source>
</reference>
<dbReference type="EMBL" id="AYCK01007541">
    <property type="status" value="NOT_ANNOTATED_CDS"/>
    <property type="molecule type" value="Genomic_DNA"/>
</dbReference>
<evidence type="ECO:0000313" key="2">
    <source>
        <dbReference type="Ensembl" id="ENSPFOP00000028486.1"/>
    </source>
</evidence>
<evidence type="ECO:0000313" key="3">
    <source>
        <dbReference type="Proteomes" id="UP000028760"/>
    </source>
</evidence>
<dbReference type="InterPro" id="IPR002211">
    <property type="entry name" value="Lymphspecific"/>
</dbReference>
<dbReference type="EMBL" id="AYCK01007540">
    <property type="status" value="NOT_ANNOTATED_CDS"/>
    <property type="molecule type" value="Genomic_DNA"/>
</dbReference>
<sequence length="294" mass="33539">ELKPSRFALEEDEGFSDWSHRLENRHETEEQKTQQEEEDDEQEVKTILQMQQQTSADEEAQEEEEERSSTGENWREIQIRKQQTHRPAEEEDEEYHEIKEELHLLNRNGFDETNFKQPNFISLTKSFSEFVCSPTVSEVFPQITERTESLRRSTSNIKKTSPPLSVSKIDKRLEEYTHALEISSKEGRSSCQALTELTGPAEPVASKKNLFEAGDAWNQNVASAAASKEIRPGGVLNKKNLWESLGDTLSSTRDGKENSTKRYKYVVTGHGKYAKVSGNDCSEDVSCQAGEKFP</sequence>
<feature type="compositionally biased region" description="Basic and acidic residues" evidence="1">
    <location>
        <begin position="18"/>
        <end position="35"/>
    </location>
</feature>
<protein>
    <submittedName>
        <fullName evidence="2">Lymphocyte specific protein 1 b</fullName>
    </submittedName>
</protein>
<organism evidence="2 3">
    <name type="scientific">Poecilia formosa</name>
    <name type="common">Amazon molly</name>
    <name type="synonym">Limia formosa</name>
    <dbReference type="NCBI Taxonomy" id="48698"/>
    <lineage>
        <taxon>Eukaryota</taxon>
        <taxon>Metazoa</taxon>
        <taxon>Chordata</taxon>
        <taxon>Craniata</taxon>
        <taxon>Vertebrata</taxon>
        <taxon>Euteleostomi</taxon>
        <taxon>Actinopterygii</taxon>
        <taxon>Neopterygii</taxon>
        <taxon>Teleostei</taxon>
        <taxon>Neoteleostei</taxon>
        <taxon>Acanthomorphata</taxon>
        <taxon>Ovalentaria</taxon>
        <taxon>Atherinomorphae</taxon>
        <taxon>Cyprinodontiformes</taxon>
        <taxon>Poeciliidae</taxon>
        <taxon>Poeciliinae</taxon>
        <taxon>Poecilia</taxon>
    </lineage>
</organism>
<dbReference type="GO" id="GO:0007165">
    <property type="term" value="P:signal transduction"/>
    <property type="evidence" value="ECO:0007669"/>
    <property type="project" value="InterPro"/>
</dbReference>
<dbReference type="Pfam" id="PF02029">
    <property type="entry name" value="Caldesmon"/>
    <property type="match status" value="1"/>
</dbReference>
<dbReference type="PANTHER" id="PTHR18949">
    <property type="entry name" value="CALDESMON"/>
    <property type="match status" value="1"/>
</dbReference>